<organism evidence="2 3">
    <name type="scientific">Anaerosolibacter carboniphilus</name>
    <dbReference type="NCBI Taxonomy" id="1417629"/>
    <lineage>
        <taxon>Bacteria</taxon>
        <taxon>Bacillati</taxon>
        <taxon>Bacillota</taxon>
        <taxon>Clostridia</taxon>
        <taxon>Peptostreptococcales</taxon>
        <taxon>Thermotaleaceae</taxon>
        <taxon>Anaerosolibacter</taxon>
    </lineage>
</organism>
<dbReference type="AlphaFoldDB" id="A0A841L245"/>
<feature type="region of interest" description="Disordered" evidence="1">
    <location>
        <begin position="46"/>
        <end position="72"/>
    </location>
</feature>
<comment type="caution">
    <text evidence="2">The sequence shown here is derived from an EMBL/GenBank/DDBJ whole genome shotgun (WGS) entry which is preliminary data.</text>
</comment>
<evidence type="ECO:0000256" key="1">
    <source>
        <dbReference type="SAM" id="MobiDB-lite"/>
    </source>
</evidence>
<evidence type="ECO:0000313" key="2">
    <source>
        <dbReference type="EMBL" id="MBB6217232.1"/>
    </source>
</evidence>
<reference evidence="2 3" key="1">
    <citation type="submission" date="2020-08" db="EMBL/GenBank/DDBJ databases">
        <title>Genomic Encyclopedia of Type Strains, Phase IV (KMG-IV): sequencing the most valuable type-strain genomes for metagenomic binning, comparative biology and taxonomic classification.</title>
        <authorList>
            <person name="Goeker M."/>
        </authorList>
    </citation>
    <scope>NUCLEOTIDE SEQUENCE [LARGE SCALE GENOMIC DNA]</scope>
    <source>
        <strain evidence="2 3">DSM 103526</strain>
    </source>
</reference>
<accession>A0A841L245</accession>
<protein>
    <submittedName>
        <fullName evidence="2">Uncharacterized protein</fullName>
    </submittedName>
</protein>
<name>A0A841L245_9FIRM</name>
<evidence type="ECO:0000313" key="3">
    <source>
        <dbReference type="Proteomes" id="UP000579281"/>
    </source>
</evidence>
<keyword evidence="3" id="KW-1185">Reference proteome</keyword>
<dbReference type="Proteomes" id="UP000579281">
    <property type="component" value="Unassembled WGS sequence"/>
</dbReference>
<sequence>MLLCMYVAAYIKYFQDTWQDELPSIANRPDILGTLYNIGHEITKPNSNPKPNSFGEHVKNNYDTMGDLLGLD</sequence>
<gene>
    <name evidence="2" type="ORF">HNQ80_003351</name>
</gene>
<proteinExistence type="predicted"/>
<dbReference type="EMBL" id="JACHEN010000021">
    <property type="protein sequence ID" value="MBB6217232.1"/>
    <property type="molecule type" value="Genomic_DNA"/>
</dbReference>